<dbReference type="Gene3D" id="3.30.230.40">
    <property type="entry name" value="Imidazole glycerol phosphate dehydratase, domain 1"/>
    <property type="match status" value="2"/>
</dbReference>
<keyword evidence="4" id="KW-0479">Metal-binding</keyword>
<comment type="pathway">
    <text evidence="2 9">Amino-acid biosynthesis; L-histidine biosynthesis; L-histidine from 5-phospho-alpha-D-ribose 1-diphosphate: step 6/9.</text>
</comment>
<evidence type="ECO:0000256" key="5">
    <source>
        <dbReference type="ARBA" id="ARBA00022833"/>
    </source>
</evidence>
<dbReference type="InterPro" id="IPR001692">
    <property type="entry name" value="Histidinol_DH_CS"/>
</dbReference>
<keyword evidence="9" id="KW-0963">Cytoplasm</keyword>
<gene>
    <name evidence="10" type="primary">hisD</name>
    <name evidence="9" type="synonym">hisB</name>
    <name evidence="10" type="ORF">V0U79_10605</name>
</gene>
<dbReference type="Gene3D" id="3.40.50.1980">
    <property type="entry name" value="Nitrogenase molybdenum iron protein domain"/>
    <property type="match status" value="2"/>
</dbReference>
<evidence type="ECO:0000313" key="10">
    <source>
        <dbReference type="EMBL" id="MEE2526821.1"/>
    </source>
</evidence>
<dbReference type="PROSITE" id="PS00954">
    <property type="entry name" value="IGP_DEHYDRATASE_1"/>
    <property type="match status" value="1"/>
</dbReference>
<dbReference type="PRINTS" id="PR00083">
    <property type="entry name" value="HOLDHDRGNASE"/>
</dbReference>
<dbReference type="InterPro" id="IPR038494">
    <property type="entry name" value="IGPD_sf"/>
</dbReference>
<evidence type="ECO:0000256" key="9">
    <source>
        <dbReference type="HAMAP-Rule" id="MF_00076"/>
    </source>
</evidence>
<dbReference type="InterPro" id="IPR012131">
    <property type="entry name" value="Hstdl_DH"/>
</dbReference>
<keyword evidence="6 10" id="KW-0560">Oxidoreductase</keyword>
<dbReference type="GO" id="GO:0004399">
    <property type="term" value="F:histidinol dehydrogenase activity"/>
    <property type="evidence" value="ECO:0007669"/>
    <property type="project" value="UniProtKB-EC"/>
</dbReference>
<evidence type="ECO:0000256" key="2">
    <source>
        <dbReference type="ARBA" id="ARBA00005047"/>
    </source>
</evidence>
<dbReference type="CDD" id="cd06572">
    <property type="entry name" value="Histidinol_dh"/>
    <property type="match status" value="1"/>
</dbReference>
<sequence>MRWIEASKSAAVGAAADNLSAIEAEAAAIVGRIRQEGSSAVQDYARRFDGYEADGFAVEKSIISGAAGALEEADRQAIMAMIRSVATFHAEQGYRGYQKETWPGIMCERRADALSCAGLYVPGGSAPLISSLVMMAIPARLAGVGRAYVVTPPDENGQLNAVLAATLDLLGVHEVYLLGGAQAVGAMACGVAGLPRADKIFGPGNAWVAAAKQCVAQWPGGPAIDLPAGPSEVMVIADDTADPAFVAADLLAQAEHDPLARITLLALDGFDQTACEAELSRQLANLPRRQIAAEAMSQALGISCADRDEAIGVANRLAPEHLIIQTRLPRDIAVQVRTAGGIFIGPWTPETLGDYAAGPNHILPTGGAGRAWSGVTVESFQRTTTLIEATAPGLARSASTFMRLAEMEGLEAHAASLKIRLAALEKEGLSSTGPARRSAIVRRVTKETDITIEVDLDRSGPCAISTGVGFYDHMLEQVARHGGFALNVMCRGDLDIDPHHTIEDVALALGEALSRALGDRKGIARFGFELPMDEARAGVWIDLSGRPFAVFEGAIPGDSVGEFPVAMTEHVFRSLSEQLKAAIQVKVEGENAHHMIEACFKALGRALRQAIRIEDDSIASTKGVL</sequence>
<protein>
    <recommendedName>
        <fullName evidence="9">Imidazoleglycerol-phosphate dehydratase</fullName>
        <shortName evidence="9">IGPD</shortName>
        <ecNumber evidence="9">4.2.1.19</ecNumber>
    </recommendedName>
</protein>
<proteinExistence type="inferred from homology"/>
<dbReference type="PROSITE" id="PS00955">
    <property type="entry name" value="IGP_DEHYDRATASE_2"/>
    <property type="match status" value="1"/>
</dbReference>
<evidence type="ECO:0000256" key="6">
    <source>
        <dbReference type="ARBA" id="ARBA00023002"/>
    </source>
</evidence>
<organism evidence="10 11">
    <name type="scientific">Hyphobacterium lacteum</name>
    <dbReference type="NCBI Taxonomy" id="3116575"/>
    <lineage>
        <taxon>Bacteria</taxon>
        <taxon>Pseudomonadati</taxon>
        <taxon>Pseudomonadota</taxon>
        <taxon>Alphaproteobacteria</taxon>
        <taxon>Maricaulales</taxon>
        <taxon>Maricaulaceae</taxon>
        <taxon>Hyphobacterium</taxon>
    </lineage>
</organism>
<keyword evidence="8 9" id="KW-0456">Lyase</keyword>
<dbReference type="InterPro" id="IPR000807">
    <property type="entry name" value="ImidazoleglycerolP_deHydtase"/>
</dbReference>
<dbReference type="Proteomes" id="UP001354971">
    <property type="component" value="Unassembled WGS sequence"/>
</dbReference>
<dbReference type="SUPFAM" id="SSF54211">
    <property type="entry name" value="Ribosomal protein S5 domain 2-like"/>
    <property type="match status" value="2"/>
</dbReference>
<evidence type="ECO:0000313" key="11">
    <source>
        <dbReference type="Proteomes" id="UP001354971"/>
    </source>
</evidence>
<comment type="subcellular location">
    <subcellularLocation>
        <location evidence="9">Cytoplasm</location>
    </subcellularLocation>
</comment>
<accession>A0ABU7LSD5</accession>
<comment type="catalytic activity">
    <reaction evidence="9">
        <text>D-erythro-1-(imidazol-4-yl)glycerol 3-phosphate = 3-(imidazol-4-yl)-2-oxopropyl phosphate + H2O</text>
        <dbReference type="Rhea" id="RHEA:11040"/>
        <dbReference type="ChEBI" id="CHEBI:15377"/>
        <dbReference type="ChEBI" id="CHEBI:57766"/>
        <dbReference type="ChEBI" id="CHEBI:58278"/>
        <dbReference type="EC" id="4.2.1.19"/>
    </reaction>
</comment>
<evidence type="ECO:0000256" key="4">
    <source>
        <dbReference type="ARBA" id="ARBA00022723"/>
    </source>
</evidence>
<dbReference type="SUPFAM" id="SSF53720">
    <property type="entry name" value="ALDH-like"/>
    <property type="match status" value="1"/>
</dbReference>
<dbReference type="HAMAP" id="MF_00076">
    <property type="entry name" value="HisB"/>
    <property type="match status" value="1"/>
</dbReference>
<dbReference type="InterPro" id="IPR020568">
    <property type="entry name" value="Ribosomal_Su5_D2-typ_SF"/>
</dbReference>
<dbReference type="InterPro" id="IPR020565">
    <property type="entry name" value="ImidazoleglycerP_deHydtase_CS"/>
</dbReference>
<dbReference type="Pfam" id="PF00475">
    <property type="entry name" value="IGPD"/>
    <property type="match status" value="1"/>
</dbReference>
<keyword evidence="11" id="KW-1185">Reference proteome</keyword>
<keyword evidence="7 9" id="KW-0368">Histidine biosynthesis</keyword>
<dbReference type="CDD" id="cd07914">
    <property type="entry name" value="IGPD"/>
    <property type="match status" value="1"/>
</dbReference>
<dbReference type="PANTHER" id="PTHR21256:SF2">
    <property type="entry name" value="HISTIDINE BIOSYNTHESIS TRIFUNCTIONAL PROTEIN"/>
    <property type="match status" value="1"/>
</dbReference>
<dbReference type="EC" id="4.2.1.19" evidence="9"/>
<dbReference type="PROSITE" id="PS00611">
    <property type="entry name" value="HISOL_DEHYDROGENASE"/>
    <property type="match status" value="1"/>
</dbReference>
<evidence type="ECO:0000256" key="1">
    <source>
        <dbReference type="ARBA" id="ARBA00001947"/>
    </source>
</evidence>
<evidence type="ECO:0000256" key="8">
    <source>
        <dbReference type="ARBA" id="ARBA00023239"/>
    </source>
</evidence>
<keyword evidence="5" id="KW-0862">Zinc</keyword>
<dbReference type="InterPro" id="IPR016161">
    <property type="entry name" value="Ald_DH/histidinol_DH"/>
</dbReference>
<dbReference type="RefSeq" id="WP_330199484.1">
    <property type="nucleotide sequence ID" value="NZ_JAZDRP010000006.1"/>
</dbReference>
<keyword evidence="3 9" id="KW-0028">Amino-acid biosynthesis</keyword>
<comment type="similarity">
    <text evidence="9">Belongs to the imidazoleglycerol-phosphate dehydratase family.</text>
</comment>
<dbReference type="PANTHER" id="PTHR21256">
    <property type="entry name" value="HISTIDINOL DEHYDROGENASE HDH"/>
    <property type="match status" value="1"/>
</dbReference>
<comment type="caution">
    <text evidence="10">The sequence shown here is derived from an EMBL/GenBank/DDBJ whole genome shotgun (WGS) entry which is preliminary data.</text>
</comment>
<evidence type="ECO:0000256" key="7">
    <source>
        <dbReference type="ARBA" id="ARBA00023102"/>
    </source>
</evidence>
<comment type="cofactor">
    <cofactor evidence="1">
        <name>Zn(2+)</name>
        <dbReference type="ChEBI" id="CHEBI:29105"/>
    </cofactor>
</comment>
<dbReference type="EMBL" id="JAZDRP010000006">
    <property type="protein sequence ID" value="MEE2526821.1"/>
    <property type="molecule type" value="Genomic_DNA"/>
</dbReference>
<reference evidence="10 11" key="1">
    <citation type="submission" date="2024-01" db="EMBL/GenBank/DDBJ databases">
        <title>Hyphobacterium bacterium isolated from marine sediment.</title>
        <authorList>
            <person name="Zhao S."/>
        </authorList>
    </citation>
    <scope>NUCLEOTIDE SEQUENCE [LARGE SCALE GENOMIC DNA]</scope>
    <source>
        <strain evidence="11">HN65</strain>
    </source>
</reference>
<dbReference type="NCBIfam" id="NF002111">
    <property type="entry name" value="PRK00951.2-1"/>
    <property type="match status" value="1"/>
</dbReference>
<dbReference type="NCBIfam" id="TIGR00069">
    <property type="entry name" value="hisD"/>
    <property type="match status" value="1"/>
</dbReference>
<name>A0ABU7LSD5_9PROT</name>
<dbReference type="Gene3D" id="1.20.5.1300">
    <property type="match status" value="1"/>
</dbReference>
<dbReference type="Pfam" id="PF00815">
    <property type="entry name" value="Histidinol_dh"/>
    <property type="match status" value="1"/>
</dbReference>
<evidence type="ECO:0000256" key="3">
    <source>
        <dbReference type="ARBA" id="ARBA00022605"/>
    </source>
</evidence>